<gene>
    <name evidence="1" type="ORF">HY730_08320</name>
</gene>
<protein>
    <submittedName>
        <fullName evidence="1">Uncharacterized protein</fullName>
    </submittedName>
</protein>
<accession>A0A933GPA4</accession>
<proteinExistence type="predicted"/>
<dbReference type="AlphaFoldDB" id="A0A933GPA4"/>
<evidence type="ECO:0000313" key="1">
    <source>
        <dbReference type="EMBL" id="MBI4596364.1"/>
    </source>
</evidence>
<dbReference type="Proteomes" id="UP000772181">
    <property type="component" value="Unassembled WGS sequence"/>
</dbReference>
<evidence type="ECO:0000313" key="2">
    <source>
        <dbReference type="Proteomes" id="UP000772181"/>
    </source>
</evidence>
<organism evidence="1 2">
    <name type="scientific">Tectimicrobiota bacterium</name>
    <dbReference type="NCBI Taxonomy" id="2528274"/>
    <lineage>
        <taxon>Bacteria</taxon>
        <taxon>Pseudomonadati</taxon>
        <taxon>Nitrospinota/Tectimicrobiota group</taxon>
        <taxon>Candidatus Tectimicrobiota</taxon>
    </lineage>
</organism>
<comment type="caution">
    <text evidence="1">The sequence shown here is derived from an EMBL/GenBank/DDBJ whole genome shotgun (WGS) entry which is preliminary data.</text>
</comment>
<dbReference type="EMBL" id="JACQWF010000368">
    <property type="protein sequence ID" value="MBI4596364.1"/>
    <property type="molecule type" value="Genomic_DNA"/>
</dbReference>
<sequence>MMKWYWFIVQKPGEMPQHFGPFVNAETLRRVMHALADSGIPKECIYPVVWQGTKREIKVDNLADLTDEELCRL</sequence>
<reference evidence="1" key="1">
    <citation type="submission" date="2020-07" db="EMBL/GenBank/DDBJ databases">
        <title>Huge and variable diversity of episymbiotic CPR bacteria and DPANN archaea in groundwater ecosystems.</title>
        <authorList>
            <person name="He C.Y."/>
            <person name="Keren R."/>
            <person name="Whittaker M."/>
            <person name="Farag I.F."/>
            <person name="Doudna J."/>
            <person name="Cate J.H.D."/>
            <person name="Banfield J.F."/>
        </authorList>
    </citation>
    <scope>NUCLEOTIDE SEQUENCE</scope>
    <source>
        <strain evidence="1">NC_groundwater_1482_Ag_S-0.65um_47_24</strain>
    </source>
</reference>
<name>A0A933GPA4_UNCTE</name>